<evidence type="ECO:0000313" key="3">
    <source>
        <dbReference type="EMBL" id="QKI88612.1"/>
    </source>
</evidence>
<dbReference type="Proteomes" id="UP000504724">
    <property type="component" value="Chromosome"/>
</dbReference>
<dbReference type="InterPro" id="IPR001279">
    <property type="entry name" value="Metallo-B-lactamas"/>
</dbReference>
<dbReference type="PROSITE" id="PS51257">
    <property type="entry name" value="PROKAR_LIPOPROTEIN"/>
    <property type="match status" value="1"/>
</dbReference>
<sequence length="356" mass="40538">MKKLCTRILALSLAPLVLAGCANREVNPRFSASFYQDGVFASAMDQQNLGFTETSKILWELFVQDTQGLEPENGQIPVHRLSREDLLAMPEGSVVRFVHSTLLFRLDNRFVLTDPVFSERTSPVPFFGPKRFHDLPITLDEMPFIDILILSHNHYDHLDEPTLRALKDRIGHVYTTLGIKSHLLNLGFDPSQVSELDWWEAAENDTLKITVAPAQHFSGRGLFDRNKTLWASWVIKSAQYNLYFGADSGYFDGFREIGERLGPFDMTFLENGAYNQRWRKIHMMPEETVQAHLDLGGKWLFPIHNGSFKLSMHPWKEPFERISKAAAGKGVKATFPIMGEVTSLQNPAGQSAWWQQ</sequence>
<proteinExistence type="predicted"/>
<keyword evidence="3" id="KW-0378">Hydrolase</keyword>
<evidence type="ECO:0000313" key="4">
    <source>
        <dbReference type="Proteomes" id="UP000504724"/>
    </source>
</evidence>
<feature type="domain" description="Metallo-beta-lactamase" evidence="2">
    <location>
        <begin position="110"/>
        <end position="304"/>
    </location>
</feature>
<dbReference type="SUPFAM" id="SSF56281">
    <property type="entry name" value="Metallo-hydrolase/oxidoreductase"/>
    <property type="match status" value="1"/>
</dbReference>
<gene>
    <name evidence="3" type="ORF">HQN79_03010</name>
</gene>
<accession>A0A7D4NQ80</accession>
<feature type="signal peptide" evidence="1">
    <location>
        <begin position="1"/>
        <end position="19"/>
    </location>
</feature>
<dbReference type="Pfam" id="PF12706">
    <property type="entry name" value="Lactamase_B_2"/>
    <property type="match status" value="1"/>
</dbReference>
<keyword evidence="1" id="KW-0732">Signal</keyword>
<name>A0A7D4NQ80_9GAMM</name>
<dbReference type="InterPro" id="IPR036866">
    <property type="entry name" value="RibonucZ/Hydroxyglut_hydro"/>
</dbReference>
<dbReference type="KEGG" id="txa:HQN79_03010"/>
<dbReference type="PANTHER" id="PTHR15032:SF4">
    <property type="entry name" value="N-ACYL-PHOSPHATIDYLETHANOLAMINE-HYDROLYZING PHOSPHOLIPASE D"/>
    <property type="match status" value="1"/>
</dbReference>
<dbReference type="AlphaFoldDB" id="A0A7D4NQ80"/>
<protein>
    <submittedName>
        <fullName evidence="3">MBL fold metallo-hydrolase</fullName>
    </submittedName>
</protein>
<dbReference type="GO" id="GO:0016787">
    <property type="term" value="F:hydrolase activity"/>
    <property type="evidence" value="ECO:0007669"/>
    <property type="project" value="UniProtKB-KW"/>
</dbReference>
<dbReference type="Gene3D" id="3.60.15.10">
    <property type="entry name" value="Ribonuclease Z/Hydroxyacylglutathione hydrolase-like"/>
    <property type="match status" value="1"/>
</dbReference>
<dbReference type="RefSeq" id="WP_173284210.1">
    <property type="nucleotide sequence ID" value="NZ_CP054020.1"/>
</dbReference>
<feature type="chain" id="PRO_5028998923" evidence="1">
    <location>
        <begin position="20"/>
        <end position="356"/>
    </location>
</feature>
<evidence type="ECO:0000256" key="1">
    <source>
        <dbReference type="SAM" id="SignalP"/>
    </source>
</evidence>
<reference evidence="3 4" key="1">
    <citation type="submission" date="2020-05" db="EMBL/GenBank/DDBJ databases">
        <title>Thiomicrorhabdus sediminis sp.nov. and Thiomicrorhabdus xiamenensis sp.nov., novel sulfur-oxidizing bacteria isolated from coastal sediment.</title>
        <authorList>
            <person name="Liu X."/>
        </authorList>
    </citation>
    <scope>NUCLEOTIDE SEQUENCE [LARGE SCALE GENOMIC DNA]</scope>
    <source>
        <strain evidence="3 4">G2</strain>
    </source>
</reference>
<dbReference type="EMBL" id="CP054020">
    <property type="protein sequence ID" value="QKI88612.1"/>
    <property type="molecule type" value="Genomic_DNA"/>
</dbReference>
<dbReference type="PANTHER" id="PTHR15032">
    <property type="entry name" value="N-ACYL-PHOSPHATIDYLETHANOLAMINE-HYDROLYZING PHOSPHOLIPASE D"/>
    <property type="match status" value="1"/>
</dbReference>
<evidence type="ECO:0000259" key="2">
    <source>
        <dbReference type="Pfam" id="PF12706"/>
    </source>
</evidence>
<dbReference type="GO" id="GO:0005737">
    <property type="term" value="C:cytoplasm"/>
    <property type="evidence" value="ECO:0007669"/>
    <property type="project" value="TreeGrafter"/>
</dbReference>
<organism evidence="3 4">
    <name type="scientific">Thiomicrorhabdus xiamenensis</name>
    <dbReference type="NCBI Taxonomy" id="2739063"/>
    <lineage>
        <taxon>Bacteria</taxon>
        <taxon>Pseudomonadati</taxon>
        <taxon>Pseudomonadota</taxon>
        <taxon>Gammaproteobacteria</taxon>
        <taxon>Thiotrichales</taxon>
        <taxon>Piscirickettsiaceae</taxon>
        <taxon>Thiomicrorhabdus</taxon>
    </lineage>
</organism>
<keyword evidence="4" id="KW-1185">Reference proteome</keyword>